<dbReference type="Gene3D" id="3.30.1120.10">
    <property type="match status" value="1"/>
</dbReference>
<dbReference type="PANTHER" id="PTHR42693">
    <property type="entry name" value="ARYLSULFATASE FAMILY MEMBER"/>
    <property type="match status" value="1"/>
</dbReference>
<dbReference type="InterPro" id="IPR013320">
    <property type="entry name" value="ConA-like_dom_sf"/>
</dbReference>
<gene>
    <name evidence="4" type="ORF">DNX69_20945</name>
</gene>
<sequence length="761" mass="84149">MSATNQKTFGGRIGRTIADSKPWWPEPPSAPAGAPNILMVLFDDVGFSDFGCYGSPIATPTIDKLAAEGLRYTGFHTTAMCSTTRAALLTGRNHHSVGVGCLANFDSGYPGYRGKIAKEAGTLAEMLRAHAYRNYMVGKWHVTPLTETGATGPFDGWPLGRGFDRFYGFLDAETDQFSPELVSDNTPIDAPGTFETGYHLTEDLIDQAIRFIADHAADRPELPWLTWVALGACHAPHQAPMDIIKGYDATFAHGWDVEREQRMARQKAMGIVPETTDMPPRNDGVKPWSEHTPDEQRVFTRLQAAFAGMLDHADRHLKRLIDFLDASGQRDNTLILVLSDNGASQEGGPLGFINAMGPYNFRLEPMPDKVKKIDDIGGPNSHSNFPHGWAMASNTPLRRYKQNTHGGGIRDPFVVSWPKRLPARGELRHQFVHASDLVPTLLDLIGVEAPAEIGGLKQMPLEGESFARSLTEPGVPSKSSPQYFEMFGHRGIWHQGWKAVAYHPPGKPFDDDKWELFHLDRDFSEAHDLAEAEPTRLAELIEMWWAAAERHQVLPLDDRFGPRFAENAARFHGARKHFVFHRGMGHVPTDVAPDVRSRSYTIEAHVELDAGSEGVLIAHGDMTSGYSLYIKNGRLVHDLNIGGHHHVVTSEQTLQPGPRRLGVKVERLRRTEPPAKGSRTGVSRYTLTIDGEPAGSMETGLAFHTLISWSGLDIARDGGSPVSHYDAPFEFTGRMLRVEVSMFTDQELDGEAVGNVEMARQ</sequence>
<dbReference type="SUPFAM" id="SSF53649">
    <property type="entry name" value="Alkaline phosphatase-like"/>
    <property type="match status" value="1"/>
</dbReference>
<accession>A0A323UAG5</accession>
<dbReference type="CDD" id="cd16025">
    <property type="entry name" value="PAS_like"/>
    <property type="match status" value="1"/>
</dbReference>
<feature type="domain" description="Sulfatase N-terminal" evidence="3">
    <location>
        <begin position="35"/>
        <end position="447"/>
    </location>
</feature>
<name>A0A323UAG5_RHOPL</name>
<evidence type="ECO:0000256" key="2">
    <source>
        <dbReference type="ARBA" id="ARBA00022801"/>
    </source>
</evidence>
<comment type="caution">
    <text evidence="4">The sequence shown here is derived from an EMBL/GenBank/DDBJ whole genome shotgun (WGS) entry which is preliminary data.</text>
</comment>
<dbReference type="OrthoDB" id="9803751at2"/>
<organism evidence="4 5">
    <name type="scientific">Rhodopseudomonas palustris</name>
    <dbReference type="NCBI Taxonomy" id="1076"/>
    <lineage>
        <taxon>Bacteria</taxon>
        <taxon>Pseudomonadati</taxon>
        <taxon>Pseudomonadota</taxon>
        <taxon>Alphaproteobacteria</taxon>
        <taxon>Hyphomicrobiales</taxon>
        <taxon>Nitrobacteraceae</taxon>
        <taxon>Rhodopseudomonas</taxon>
    </lineage>
</organism>
<dbReference type="AlphaFoldDB" id="A0A323UAG5"/>
<comment type="similarity">
    <text evidence="1">Belongs to the sulfatase family.</text>
</comment>
<dbReference type="InterPro" id="IPR050738">
    <property type="entry name" value="Sulfatase"/>
</dbReference>
<evidence type="ECO:0000313" key="5">
    <source>
        <dbReference type="Proteomes" id="UP000248134"/>
    </source>
</evidence>
<dbReference type="Gene3D" id="3.40.720.10">
    <property type="entry name" value="Alkaline Phosphatase, subunit A"/>
    <property type="match status" value="1"/>
</dbReference>
<evidence type="ECO:0000313" key="4">
    <source>
        <dbReference type="EMBL" id="PZA09822.1"/>
    </source>
</evidence>
<dbReference type="SUPFAM" id="SSF49899">
    <property type="entry name" value="Concanavalin A-like lectins/glucanases"/>
    <property type="match status" value="1"/>
</dbReference>
<reference evidence="4 5" key="1">
    <citation type="submission" date="2018-06" db="EMBL/GenBank/DDBJ databases">
        <title>Draft Whole-Genome Sequence of the purple photosynthetic bacterium Rhodospeudomonas palustris XCP.</title>
        <authorList>
            <person name="Rayyan A."/>
            <person name="Meyer T.E."/>
            <person name="Kyndt J.A."/>
        </authorList>
    </citation>
    <scope>NUCLEOTIDE SEQUENCE [LARGE SCALE GENOMIC DNA]</scope>
    <source>
        <strain evidence="4 5">XCP</strain>
    </source>
</reference>
<dbReference type="Pfam" id="PF00884">
    <property type="entry name" value="Sulfatase"/>
    <property type="match status" value="1"/>
</dbReference>
<dbReference type="GO" id="GO:0004065">
    <property type="term" value="F:arylsulfatase activity"/>
    <property type="evidence" value="ECO:0007669"/>
    <property type="project" value="TreeGrafter"/>
</dbReference>
<dbReference type="EMBL" id="QKQS01000026">
    <property type="protein sequence ID" value="PZA09822.1"/>
    <property type="molecule type" value="Genomic_DNA"/>
</dbReference>
<dbReference type="PANTHER" id="PTHR42693:SF53">
    <property type="entry name" value="ENDO-4-O-SULFATASE"/>
    <property type="match status" value="1"/>
</dbReference>
<proteinExistence type="inferred from homology"/>
<evidence type="ECO:0000259" key="3">
    <source>
        <dbReference type="Pfam" id="PF00884"/>
    </source>
</evidence>
<dbReference type="InterPro" id="IPR000917">
    <property type="entry name" value="Sulfatase_N"/>
</dbReference>
<keyword evidence="2" id="KW-0378">Hydrolase</keyword>
<dbReference type="Proteomes" id="UP000248134">
    <property type="component" value="Unassembled WGS sequence"/>
</dbReference>
<evidence type="ECO:0000256" key="1">
    <source>
        <dbReference type="ARBA" id="ARBA00008779"/>
    </source>
</evidence>
<dbReference type="InterPro" id="IPR017850">
    <property type="entry name" value="Alkaline_phosphatase_core_sf"/>
</dbReference>
<protein>
    <submittedName>
        <fullName evidence="4">Arylsulfatase</fullName>
    </submittedName>
</protein>